<dbReference type="Pfam" id="PF00102">
    <property type="entry name" value="Y_phosphatase"/>
    <property type="match status" value="1"/>
</dbReference>
<dbReference type="PROSITE" id="PS50055">
    <property type="entry name" value="TYR_PHOSPHATASE_PTP"/>
    <property type="match status" value="1"/>
</dbReference>
<evidence type="ECO:0000313" key="4">
    <source>
        <dbReference type="Proteomes" id="UP001608902"/>
    </source>
</evidence>
<comment type="caution">
    <text evidence="3">The sequence shown here is derived from an EMBL/GenBank/DDBJ whole genome shotgun (WGS) entry which is preliminary data.</text>
</comment>
<dbReference type="AlphaFoldDB" id="A0ABD6ENC6"/>
<dbReference type="PANTHER" id="PTHR46163">
    <property type="entry name" value="TYROSINE-PROTEIN PHOSPHATASE-RELATED"/>
    <property type="match status" value="1"/>
</dbReference>
<evidence type="ECO:0000313" key="3">
    <source>
        <dbReference type="EMBL" id="MFH4981040.1"/>
    </source>
</evidence>
<reference evidence="3 4" key="1">
    <citation type="submission" date="2024-08" db="EMBL/GenBank/DDBJ databases">
        <title>Gnathostoma spinigerum genome.</title>
        <authorList>
            <person name="Gonzalez-Bertolin B."/>
            <person name="Monzon S."/>
            <person name="Zaballos A."/>
            <person name="Jimenez P."/>
            <person name="Dekumyoy P."/>
            <person name="Varona S."/>
            <person name="Cuesta I."/>
            <person name="Sumanam S."/>
            <person name="Adisakwattana P."/>
            <person name="Gasser R.B."/>
            <person name="Hernandez-Gonzalez A."/>
            <person name="Young N.D."/>
            <person name="Perteguer M.J."/>
        </authorList>
    </citation>
    <scope>NUCLEOTIDE SEQUENCE [LARGE SCALE GENOMIC DNA]</scope>
    <source>
        <strain evidence="3">AL3</strain>
        <tissue evidence="3">Liver</tissue>
    </source>
</reference>
<protein>
    <recommendedName>
        <fullName evidence="5">Protein-tyrosine phosphatase</fullName>
    </recommendedName>
</protein>
<evidence type="ECO:0008006" key="5">
    <source>
        <dbReference type="Google" id="ProtNLM"/>
    </source>
</evidence>
<dbReference type="SMART" id="SM00404">
    <property type="entry name" value="PTPc_motif"/>
    <property type="match status" value="1"/>
</dbReference>
<organism evidence="3 4">
    <name type="scientific">Gnathostoma spinigerum</name>
    <dbReference type="NCBI Taxonomy" id="75299"/>
    <lineage>
        <taxon>Eukaryota</taxon>
        <taxon>Metazoa</taxon>
        <taxon>Ecdysozoa</taxon>
        <taxon>Nematoda</taxon>
        <taxon>Chromadorea</taxon>
        <taxon>Rhabditida</taxon>
        <taxon>Spirurina</taxon>
        <taxon>Gnathostomatomorpha</taxon>
        <taxon>Gnathostomatoidea</taxon>
        <taxon>Gnathostomatidae</taxon>
        <taxon>Gnathostoma</taxon>
    </lineage>
</organism>
<dbReference type="EMBL" id="JBGFUD010006524">
    <property type="protein sequence ID" value="MFH4981040.1"/>
    <property type="molecule type" value="Genomic_DNA"/>
</dbReference>
<dbReference type="PRINTS" id="PR00700">
    <property type="entry name" value="PRTYPHPHTASE"/>
</dbReference>
<gene>
    <name evidence="3" type="ORF">AB6A40_007749</name>
</gene>
<feature type="domain" description="Tyrosine specific protein phosphatases" evidence="2">
    <location>
        <begin position="9"/>
        <end position="104"/>
    </location>
</feature>
<dbReference type="InterPro" id="IPR052782">
    <property type="entry name" value="Oocyte-zygote_transition_reg"/>
</dbReference>
<keyword evidence="4" id="KW-1185">Reference proteome</keyword>
<accession>A0ABD6ENC6</accession>
<proteinExistence type="predicted"/>
<dbReference type="InterPro" id="IPR016130">
    <property type="entry name" value="Tyr_Pase_AS"/>
</dbReference>
<dbReference type="SUPFAM" id="SSF52799">
    <property type="entry name" value="(Phosphotyrosine protein) phosphatases II"/>
    <property type="match status" value="1"/>
</dbReference>
<evidence type="ECO:0000259" key="2">
    <source>
        <dbReference type="PROSITE" id="PS50056"/>
    </source>
</evidence>
<sequence length="143" mass="16978">MLRYKLNGQEFYKQVRHFHWTDWPDRGVPPCRLTAMVILSHVRGTKKPITVHCSAGIGRTGAVVAIEFISERLQTGHSCEAMDEILKELRNYRPYSIQTDSQYLYVHRVMLFYFVEKYKIGSNMEDFMAMYRRFVDDYNRLVV</sequence>
<dbReference type="SMART" id="SM00194">
    <property type="entry name" value="PTPc"/>
    <property type="match status" value="1"/>
</dbReference>
<dbReference type="PANTHER" id="PTHR46163:SF5">
    <property type="entry name" value="TYROSINE-PROTEIN PHOSPHATASE"/>
    <property type="match status" value="1"/>
</dbReference>
<dbReference type="PROSITE" id="PS50056">
    <property type="entry name" value="TYR_PHOSPHATASE_2"/>
    <property type="match status" value="1"/>
</dbReference>
<dbReference type="Proteomes" id="UP001608902">
    <property type="component" value="Unassembled WGS sequence"/>
</dbReference>
<feature type="domain" description="Tyrosine-protein phosphatase" evidence="1">
    <location>
        <begin position="1"/>
        <end position="113"/>
    </location>
</feature>
<dbReference type="InterPro" id="IPR000387">
    <property type="entry name" value="Tyr_Pase_dom"/>
</dbReference>
<dbReference type="InterPro" id="IPR003595">
    <property type="entry name" value="Tyr_Pase_cat"/>
</dbReference>
<dbReference type="InterPro" id="IPR029021">
    <property type="entry name" value="Prot-tyrosine_phosphatase-like"/>
</dbReference>
<name>A0ABD6ENC6_9BILA</name>
<dbReference type="Gene3D" id="3.90.190.10">
    <property type="entry name" value="Protein tyrosine phosphatase superfamily"/>
    <property type="match status" value="1"/>
</dbReference>
<evidence type="ECO:0000259" key="1">
    <source>
        <dbReference type="PROSITE" id="PS50055"/>
    </source>
</evidence>
<dbReference type="InterPro" id="IPR000242">
    <property type="entry name" value="PTP_cat"/>
</dbReference>
<dbReference type="PROSITE" id="PS00383">
    <property type="entry name" value="TYR_PHOSPHATASE_1"/>
    <property type="match status" value="1"/>
</dbReference>